<feature type="domain" description="Disease resistance N-terminal" evidence="7">
    <location>
        <begin position="38"/>
        <end position="104"/>
    </location>
</feature>
<dbReference type="Gene3D" id="1.20.5.4130">
    <property type="match status" value="1"/>
</dbReference>
<comment type="caution">
    <text evidence="9">The sequence shown here is derived from an EMBL/GenBank/DDBJ whole genome shotgun (WGS) entry which is preliminary data.</text>
</comment>
<evidence type="ECO:0000256" key="4">
    <source>
        <dbReference type="SAM" id="MobiDB-lite"/>
    </source>
</evidence>
<dbReference type="Pfam" id="PF23559">
    <property type="entry name" value="WHD_DRP"/>
    <property type="match status" value="1"/>
</dbReference>
<evidence type="ECO:0000259" key="6">
    <source>
        <dbReference type="Pfam" id="PF00931"/>
    </source>
</evidence>
<evidence type="ECO:0000259" key="7">
    <source>
        <dbReference type="Pfam" id="PF18052"/>
    </source>
</evidence>
<dbReference type="Pfam" id="PF00931">
    <property type="entry name" value="NB-ARC"/>
    <property type="match status" value="1"/>
</dbReference>
<dbReference type="GO" id="GO:0098542">
    <property type="term" value="P:defense response to other organism"/>
    <property type="evidence" value="ECO:0007669"/>
    <property type="project" value="TreeGrafter"/>
</dbReference>
<dbReference type="PRINTS" id="PR00364">
    <property type="entry name" value="DISEASERSIST"/>
</dbReference>
<dbReference type="InterPro" id="IPR041118">
    <property type="entry name" value="Rx_N"/>
</dbReference>
<keyword evidence="5" id="KW-0732">Signal</keyword>
<dbReference type="Gene3D" id="3.40.50.300">
    <property type="entry name" value="P-loop containing nucleotide triphosphate hydrolases"/>
    <property type="match status" value="1"/>
</dbReference>
<keyword evidence="1" id="KW-0677">Repeat</keyword>
<dbReference type="InterPro" id="IPR027417">
    <property type="entry name" value="P-loop_NTPase"/>
</dbReference>
<organism evidence="9 10">
    <name type="scientific">Gossypium aridum</name>
    <name type="common">American cotton</name>
    <name type="synonym">Erioxylum aridum</name>
    <dbReference type="NCBI Taxonomy" id="34290"/>
    <lineage>
        <taxon>Eukaryota</taxon>
        <taxon>Viridiplantae</taxon>
        <taxon>Streptophyta</taxon>
        <taxon>Embryophyta</taxon>
        <taxon>Tracheophyta</taxon>
        <taxon>Spermatophyta</taxon>
        <taxon>Magnoliopsida</taxon>
        <taxon>eudicotyledons</taxon>
        <taxon>Gunneridae</taxon>
        <taxon>Pentapetalae</taxon>
        <taxon>rosids</taxon>
        <taxon>malvids</taxon>
        <taxon>Malvales</taxon>
        <taxon>Malvaceae</taxon>
        <taxon>Malvoideae</taxon>
        <taxon>Gossypium</taxon>
    </lineage>
</organism>
<dbReference type="Pfam" id="PF18052">
    <property type="entry name" value="Rx_N"/>
    <property type="match status" value="1"/>
</dbReference>
<dbReference type="InterPro" id="IPR044974">
    <property type="entry name" value="Disease_R_plants"/>
</dbReference>
<keyword evidence="2" id="KW-0547">Nucleotide-binding</keyword>
<dbReference type="InterPro" id="IPR002182">
    <property type="entry name" value="NB-ARC"/>
</dbReference>
<evidence type="ECO:0000256" key="5">
    <source>
        <dbReference type="SAM" id="SignalP"/>
    </source>
</evidence>
<dbReference type="SUPFAM" id="SSF52540">
    <property type="entry name" value="P-loop containing nucleoside triphosphate hydrolases"/>
    <property type="match status" value="1"/>
</dbReference>
<dbReference type="Gene3D" id="1.10.8.430">
    <property type="entry name" value="Helical domain of apoptotic protease-activating factors"/>
    <property type="match status" value="1"/>
</dbReference>
<feature type="chain" id="PRO_5029914306" description="Disease resistance RPP13-like protein 1" evidence="5">
    <location>
        <begin position="24"/>
        <end position="561"/>
    </location>
</feature>
<feature type="signal peptide" evidence="5">
    <location>
        <begin position="1"/>
        <end position="23"/>
    </location>
</feature>
<evidence type="ECO:0000256" key="3">
    <source>
        <dbReference type="ARBA" id="ARBA00022821"/>
    </source>
</evidence>
<evidence type="ECO:0008006" key="11">
    <source>
        <dbReference type="Google" id="ProtNLM"/>
    </source>
</evidence>
<reference evidence="9 10" key="1">
    <citation type="journal article" date="2019" name="Genome Biol. Evol.">
        <title>Insights into the evolution of the New World diploid cottons (Gossypium, subgenus Houzingenia) based on genome sequencing.</title>
        <authorList>
            <person name="Grover C.E."/>
            <person name="Arick M.A. 2nd"/>
            <person name="Thrash A."/>
            <person name="Conover J.L."/>
            <person name="Sanders W.S."/>
            <person name="Peterson D.G."/>
            <person name="Frelichowski J.E."/>
            <person name="Scheffler J.A."/>
            <person name="Scheffler B.E."/>
            <person name="Wendel J.F."/>
        </authorList>
    </citation>
    <scope>NUCLEOTIDE SEQUENCE [LARGE SCALE GENOMIC DNA]</scope>
    <source>
        <strain evidence="9">185</strain>
        <tissue evidence="9">Leaf</tissue>
    </source>
</reference>
<dbReference type="PANTHER" id="PTHR23155:SF1241">
    <property type="entry name" value="DISEASE RESISTANCE RPP13-LIKE PROTEIN 1-RELATED"/>
    <property type="match status" value="1"/>
</dbReference>
<name>A0A7J8YSH8_GOSAI</name>
<proteinExistence type="predicted"/>
<sequence length="561" mass="63275">MAMVGEAFLSAVIVVLLDKIVSGDVLSLIKGKQLEAVLLKKLKPTLMSVEALLDDAENKQFTNRNVRNWINELKNAVYDAEDLLDDIATEALRKKMEFEGQTSSASKVSHFFSSLIPSKDGRESKLEDILRRLEDGEKEEIMKLLDPQNVSEHQIDVIPIVAWVCVSEEFDAFRVTKTIIEELTSSCDASQSLNQLQLKLKDKLSGKKFLLVLDDVWNENPIAWEELGIPFSFGAQNSKIIVTTRNESVASIMRTVPSYALQTLSNDDWWKLFAKHAFVDTTPSKHPNLMVTGEAIVKRCGSLPLAAKTLGGLLRCKLDAAEWNKILHSNFWDIPNDASNYILPALRLSYYYLPSHLKRCFAYCSIFPKDYEFQKEELIQLWMTEGLLELSKDNDDVEERGNDYFKDLRSRSFFQKSKGKKSGFVMHDLISDLAKSVTGEFICRLEGSGDSSEITERTRHFSNVRKFYEVRKKFQKLPKAKGLHTFLNTESSLRPSYVTNMLMQDLLVKSSLRVLSLVGYKNINELPEEIEGRGRGCAAQGHGAKAGAVAPTSQARSVPPI</sequence>
<dbReference type="AlphaFoldDB" id="A0A7J8YSH8"/>
<dbReference type="EMBL" id="JABFAA010352082">
    <property type="protein sequence ID" value="MBA0702531.1"/>
    <property type="molecule type" value="Genomic_DNA"/>
</dbReference>
<feature type="domain" description="Disease resistance protein winged helix" evidence="8">
    <location>
        <begin position="366"/>
        <end position="434"/>
    </location>
</feature>
<dbReference type="GO" id="GO:0043531">
    <property type="term" value="F:ADP binding"/>
    <property type="evidence" value="ECO:0007669"/>
    <property type="project" value="InterPro"/>
</dbReference>
<evidence type="ECO:0000259" key="8">
    <source>
        <dbReference type="Pfam" id="PF23559"/>
    </source>
</evidence>
<keyword evidence="10" id="KW-1185">Reference proteome</keyword>
<dbReference type="Gene3D" id="1.10.10.10">
    <property type="entry name" value="Winged helix-like DNA-binding domain superfamily/Winged helix DNA-binding domain"/>
    <property type="match status" value="1"/>
</dbReference>
<dbReference type="InterPro" id="IPR042197">
    <property type="entry name" value="Apaf_helical"/>
</dbReference>
<evidence type="ECO:0000313" key="10">
    <source>
        <dbReference type="Proteomes" id="UP000593577"/>
    </source>
</evidence>
<dbReference type="FunFam" id="1.10.10.10:FF:000322">
    <property type="entry name" value="Probable disease resistance protein At1g63360"/>
    <property type="match status" value="1"/>
</dbReference>
<keyword evidence="3" id="KW-0611">Plant defense</keyword>
<dbReference type="PANTHER" id="PTHR23155">
    <property type="entry name" value="DISEASE RESISTANCE PROTEIN RP"/>
    <property type="match status" value="1"/>
</dbReference>
<evidence type="ECO:0000256" key="2">
    <source>
        <dbReference type="ARBA" id="ARBA00022741"/>
    </source>
</evidence>
<accession>A0A7J8YSH8</accession>
<feature type="region of interest" description="Disordered" evidence="4">
    <location>
        <begin position="537"/>
        <end position="561"/>
    </location>
</feature>
<dbReference type="InterPro" id="IPR036388">
    <property type="entry name" value="WH-like_DNA-bd_sf"/>
</dbReference>
<feature type="compositionally biased region" description="Polar residues" evidence="4">
    <location>
        <begin position="551"/>
        <end position="561"/>
    </location>
</feature>
<evidence type="ECO:0000256" key="1">
    <source>
        <dbReference type="ARBA" id="ARBA00022737"/>
    </source>
</evidence>
<dbReference type="InterPro" id="IPR058922">
    <property type="entry name" value="WHD_DRP"/>
</dbReference>
<dbReference type="Proteomes" id="UP000593577">
    <property type="component" value="Unassembled WGS sequence"/>
</dbReference>
<evidence type="ECO:0000313" key="9">
    <source>
        <dbReference type="EMBL" id="MBA0702531.1"/>
    </source>
</evidence>
<protein>
    <recommendedName>
        <fullName evidence="11">Disease resistance RPP13-like protein 1</fullName>
    </recommendedName>
</protein>
<gene>
    <name evidence="9" type="ORF">Goari_023021</name>
</gene>
<feature type="domain" description="NB-ARC" evidence="6">
    <location>
        <begin position="159"/>
        <end position="279"/>
    </location>
</feature>